<gene>
    <name evidence="1" type="ORF">KDL01_08950</name>
</gene>
<evidence type="ECO:0000313" key="1">
    <source>
        <dbReference type="EMBL" id="MBR7833391.1"/>
    </source>
</evidence>
<reference evidence="1" key="1">
    <citation type="submission" date="2021-04" db="EMBL/GenBank/DDBJ databases">
        <title>Genome based classification of Actinospica acidithermotolerans sp. nov., an actinobacterium isolated from an Indonesian hot spring.</title>
        <authorList>
            <person name="Kusuma A.B."/>
            <person name="Putra K.E."/>
            <person name="Nafisah S."/>
            <person name="Loh J."/>
            <person name="Nouioui I."/>
            <person name="Goodfellow M."/>
        </authorList>
    </citation>
    <scope>NUCLEOTIDE SEQUENCE</scope>
    <source>
        <strain evidence="1">CSCA 57</strain>
    </source>
</reference>
<sequence length="214" mass="24020">MQSALDLTAQTEAFLDCLRVRRDPAADARALPDLLGTLSWTNDDNGHALELVRERWLREGDLDRTELAFAMDDVFPGRTRAEILMNLTAATRRFPQFDEKARVILEHWDARARPAADQVLDQVQESDAAFRELAWDPLPPMSVVEAMEFIVDHPAPNAPPTYLAEIVDELLPCLTAQAQAEIHVVCDDWAAGADAWRAAIVEALLRIRLDRQNA</sequence>
<organism evidence="1 2">
    <name type="scientific">Actinospica durhamensis</name>
    <dbReference type="NCBI Taxonomy" id="1508375"/>
    <lineage>
        <taxon>Bacteria</taxon>
        <taxon>Bacillati</taxon>
        <taxon>Actinomycetota</taxon>
        <taxon>Actinomycetes</taxon>
        <taxon>Catenulisporales</taxon>
        <taxon>Actinospicaceae</taxon>
        <taxon>Actinospica</taxon>
    </lineage>
</organism>
<dbReference type="AlphaFoldDB" id="A0A941ELM1"/>
<name>A0A941ELM1_9ACTN</name>
<dbReference type="EMBL" id="JAGSOG010000029">
    <property type="protein sequence ID" value="MBR7833391.1"/>
    <property type="molecule type" value="Genomic_DNA"/>
</dbReference>
<dbReference type="Proteomes" id="UP000675781">
    <property type="component" value="Unassembled WGS sequence"/>
</dbReference>
<evidence type="ECO:0000313" key="2">
    <source>
        <dbReference type="Proteomes" id="UP000675781"/>
    </source>
</evidence>
<accession>A0A941ELM1</accession>
<comment type="caution">
    <text evidence="1">The sequence shown here is derived from an EMBL/GenBank/DDBJ whole genome shotgun (WGS) entry which is preliminary data.</text>
</comment>
<protein>
    <submittedName>
        <fullName evidence="1">Uncharacterized protein</fullName>
    </submittedName>
</protein>
<keyword evidence="2" id="KW-1185">Reference proteome</keyword>
<dbReference type="RefSeq" id="WP_212527913.1">
    <property type="nucleotide sequence ID" value="NZ_JAGSOG010000029.1"/>
</dbReference>
<proteinExistence type="predicted"/>